<dbReference type="InterPro" id="IPR043128">
    <property type="entry name" value="Rev_trsase/Diguanyl_cyclase"/>
</dbReference>
<dbReference type="GO" id="GO:0006355">
    <property type="term" value="P:regulation of DNA-templated transcription"/>
    <property type="evidence" value="ECO:0007669"/>
    <property type="project" value="InterPro"/>
</dbReference>
<dbReference type="PROSITE" id="PS50112">
    <property type="entry name" value="PAS"/>
    <property type="match status" value="1"/>
</dbReference>
<feature type="domain" description="EAL" evidence="3">
    <location>
        <begin position="437"/>
        <end position="688"/>
    </location>
</feature>
<feature type="region of interest" description="Disordered" evidence="1">
    <location>
        <begin position="69"/>
        <end position="97"/>
    </location>
</feature>
<dbReference type="Proteomes" id="UP000561066">
    <property type="component" value="Unassembled WGS sequence"/>
</dbReference>
<dbReference type="Pfam" id="PF00990">
    <property type="entry name" value="GGDEF"/>
    <property type="match status" value="1"/>
</dbReference>
<dbReference type="Pfam" id="PF12860">
    <property type="entry name" value="PAS_7"/>
    <property type="match status" value="1"/>
</dbReference>
<dbReference type="InterPro" id="IPR029787">
    <property type="entry name" value="Nucleotide_cyclase"/>
</dbReference>
<organism evidence="5 6">
    <name type="scientific">Gluconacetobacter johannae</name>
    <dbReference type="NCBI Taxonomy" id="112140"/>
    <lineage>
        <taxon>Bacteria</taxon>
        <taxon>Pseudomonadati</taxon>
        <taxon>Pseudomonadota</taxon>
        <taxon>Alphaproteobacteria</taxon>
        <taxon>Acetobacterales</taxon>
        <taxon>Acetobacteraceae</taxon>
        <taxon>Gluconacetobacter</taxon>
    </lineage>
</organism>
<keyword evidence="6" id="KW-1185">Reference proteome</keyword>
<evidence type="ECO:0000259" key="3">
    <source>
        <dbReference type="PROSITE" id="PS50883"/>
    </source>
</evidence>
<dbReference type="NCBIfam" id="TIGR00254">
    <property type="entry name" value="GGDEF"/>
    <property type="match status" value="1"/>
</dbReference>
<dbReference type="SUPFAM" id="SSF55785">
    <property type="entry name" value="PYP-like sensor domain (PAS domain)"/>
    <property type="match status" value="2"/>
</dbReference>
<dbReference type="InterPro" id="IPR052155">
    <property type="entry name" value="Biofilm_reg_signaling"/>
</dbReference>
<dbReference type="CDD" id="cd01949">
    <property type="entry name" value="GGDEF"/>
    <property type="match status" value="1"/>
</dbReference>
<dbReference type="CDD" id="cd01948">
    <property type="entry name" value="EAL"/>
    <property type="match status" value="1"/>
</dbReference>
<dbReference type="SMART" id="SM00052">
    <property type="entry name" value="EAL"/>
    <property type="match status" value="1"/>
</dbReference>
<name>A0A7W4JA13_9PROT</name>
<dbReference type="SMART" id="SM00267">
    <property type="entry name" value="GGDEF"/>
    <property type="match status" value="1"/>
</dbReference>
<feature type="compositionally biased region" description="Basic and acidic residues" evidence="1">
    <location>
        <begin position="81"/>
        <end position="97"/>
    </location>
</feature>
<dbReference type="PANTHER" id="PTHR44757">
    <property type="entry name" value="DIGUANYLATE CYCLASE DGCP"/>
    <property type="match status" value="1"/>
</dbReference>
<proteinExistence type="predicted"/>
<dbReference type="SUPFAM" id="SSF141868">
    <property type="entry name" value="EAL domain-like"/>
    <property type="match status" value="1"/>
</dbReference>
<evidence type="ECO:0000313" key="5">
    <source>
        <dbReference type="EMBL" id="MBB2177323.1"/>
    </source>
</evidence>
<evidence type="ECO:0000313" key="6">
    <source>
        <dbReference type="Proteomes" id="UP000561066"/>
    </source>
</evidence>
<dbReference type="InterPro" id="IPR035919">
    <property type="entry name" value="EAL_sf"/>
</dbReference>
<dbReference type="NCBIfam" id="TIGR00229">
    <property type="entry name" value="sensory_box"/>
    <property type="match status" value="1"/>
</dbReference>
<dbReference type="InterPro" id="IPR001633">
    <property type="entry name" value="EAL_dom"/>
</dbReference>
<evidence type="ECO:0000259" key="4">
    <source>
        <dbReference type="PROSITE" id="PS50887"/>
    </source>
</evidence>
<feature type="domain" description="PAS" evidence="2">
    <location>
        <begin position="31"/>
        <end position="69"/>
    </location>
</feature>
<reference evidence="5 6" key="1">
    <citation type="submission" date="2020-04" db="EMBL/GenBank/DDBJ databases">
        <title>Description of novel Gluconacetobacter.</title>
        <authorList>
            <person name="Sombolestani A."/>
        </authorList>
    </citation>
    <scope>NUCLEOTIDE SEQUENCE [LARGE SCALE GENOMIC DNA]</scope>
    <source>
        <strain evidence="5 6">LMG 21312</strain>
    </source>
</reference>
<accession>A0A7W4JA13</accession>
<feature type="domain" description="GGDEF" evidence="4">
    <location>
        <begin position="295"/>
        <end position="428"/>
    </location>
</feature>
<comment type="caution">
    <text evidence="5">The sequence shown here is derived from an EMBL/GenBank/DDBJ whole genome shotgun (WGS) entry which is preliminary data.</text>
</comment>
<dbReference type="CDD" id="cd00130">
    <property type="entry name" value="PAS"/>
    <property type="match status" value="1"/>
</dbReference>
<dbReference type="InterPro" id="IPR000014">
    <property type="entry name" value="PAS"/>
</dbReference>
<dbReference type="PROSITE" id="PS50887">
    <property type="entry name" value="GGDEF"/>
    <property type="match status" value="1"/>
</dbReference>
<evidence type="ECO:0000256" key="1">
    <source>
        <dbReference type="SAM" id="MobiDB-lite"/>
    </source>
</evidence>
<sequence>MAFLTDSSLFLCPVPIGLAAGPILPDYFVCLLDHAGHVTGWSADAERISGYRAADILGRPFSDLFPSDQGGTGVPSQALEAARDWGRGERTGTAGRKDGSRFRAQVVVHAFTDDQGRPTAGAVAFIRDLTIRNLPTGLHCPADTALDIILRKISEGVALFGADHGLVYCNARFGAVLGLSEDHLRYGTSSDQLLSELVGVPGDGGDAIVLHQTDMQGLEGQRDWTIETRRQDRSILLSCFVLPDGRRVVTCDDMTARRQAESRATYLEQHDPVTALANLYGLQRHLQIHCARPDNRFSVFYFDLFGFKRVNNTMGHAAGDELLRIAAGRIRAILGSSDLGAHLRGNKFAIVVHSEQDDAGIDALARRLRTALTRPIAVLGHEVTVGVGIGIVRFPADGVDRDTLLWNADIALQHAKDGDASRIRFYDPDMDEARRRRMELERDLRLALERDEFVLYYQPFLNLKTNRIVGFEALIRWQHPLRGLVSPGDFIPAAESMGLMYDIGVWTLDAACREAVGWPGDTVVSVNVSAAQFRHGGLVETVQRALACSGLDAMRLELEITETAMIDDVPHAGRVLHQLRDMGVQIALDDFGTGYSSLSFLHSLPFTRIKIDRSFIRDMGNGMGDGGAIVRAITGLCGSLGVVATAEGVETQAQFDYLKQVNCSEIQGFFFSYPCPAAEARQLLDVRRD</sequence>
<dbReference type="InterPro" id="IPR000160">
    <property type="entry name" value="GGDEF_dom"/>
</dbReference>
<dbReference type="InterPro" id="IPR013767">
    <property type="entry name" value="PAS_fold"/>
</dbReference>
<dbReference type="PROSITE" id="PS50883">
    <property type="entry name" value="EAL"/>
    <property type="match status" value="1"/>
</dbReference>
<dbReference type="Gene3D" id="3.30.70.270">
    <property type="match status" value="1"/>
</dbReference>
<gene>
    <name evidence="5" type="ORF">HLH21_15555</name>
</gene>
<dbReference type="Pfam" id="PF00989">
    <property type="entry name" value="PAS"/>
    <property type="match status" value="1"/>
</dbReference>
<dbReference type="Pfam" id="PF00563">
    <property type="entry name" value="EAL"/>
    <property type="match status" value="1"/>
</dbReference>
<dbReference type="PANTHER" id="PTHR44757:SF2">
    <property type="entry name" value="BIOFILM ARCHITECTURE MAINTENANCE PROTEIN MBAA"/>
    <property type="match status" value="1"/>
</dbReference>
<dbReference type="EMBL" id="JABEQH010000026">
    <property type="protein sequence ID" value="MBB2177323.1"/>
    <property type="molecule type" value="Genomic_DNA"/>
</dbReference>
<dbReference type="InterPro" id="IPR035965">
    <property type="entry name" value="PAS-like_dom_sf"/>
</dbReference>
<dbReference type="SUPFAM" id="SSF55073">
    <property type="entry name" value="Nucleotide cyclase"/>
    <property type="match status" value="1"/>
</dbReference>
<dbReference type="Gene3D" id="3.30.450.20">
    <property type="entry name" value="PAS domain"/>
    <property type="match status" value="2"/>
</dbReference>
<dbReference type="AlphaFoldDB" id="A0A7W4JA13"/>
<evidence type="ECO:0000259" key="2">
    <source>
        <dbReference type="PROSITE" id="PS50112"/>
    </source>
</evidence>
<dbReference type="Gene3D" id="3.20.20.450">
    <property type="entry name" value="EAL domain"/>
    <property type="match status" value="1"/>
</dbReference>
<protein>
    <submittedName>
        <fullName evidence="5">EAL domain-containing protein</fullName>
    </submittedName>
</protein>